<protein>
    <submittedName>
        <fullName evidence="3">AAA domain-containing protein</fullName>
    </submittedName>
</protein>
<evidence type="ECO:0000313" key="3">
    <source>
        <dbReference type="EMBL" id="SEA63565.1"/>
    </source>
</evidence>
<proteinExistence type="predicted"/>
<feature type="region of interest" description="Disordered" evidence="1">
    <location>
        <begin position="483"/>
        <end position="518"/>
    </location>
</feature>
<dbReference type="Proteomes" id="UP000198703">
    <property type="component" value="Unassembled WGS sequence"/>
</dbReference>
<dbReference type="GO" id="GO:0016887">
    <property type="term" value="F:ATP hydrolysis activity"/>
    <property type="evidence" value="ECO:0007669"/>
    <property type="project" value="InterPro"/>
</dbReference>
<evidence type="ECO:0000259" key="2">
    <source>
        <dbReference type="Pfam" id="PF13401"/>
    </source>
</evidence>
<keyword evidence="4" id="KW-1185">Reference proteome</keyword>
<feature type="domain" description="ORC1/DEAH AAA+ ATPase" evidence="2">
    <location>
        <begin position="118"/>
        <end position="268"/>
    </location>
</feature>
<name>A0A1H4CT54_9RHOB</name>
<dbReference type="InterPro" id="IPR049945">
    <property type="entry name" value="AAA_22"/>
</dbReference>
<dbReference type="Pfam" id="PF13401">
    <property type="entry name" value="AAA_22"/>
    <property type="match status" value="1"/>
</dbReference>
<dbReference type="STRING" id="89524.SAMN05444370_10818"/>
<sequence>MTEAPPDLPEYAGNPFINRLPPLRDAKTALEDLTSLPIHAEAERAYPAHLRAHCLQRLTHYFDPNERHIDLDQRIELMIRQGYVGRNPLTTSYIDHLANGHARVMARNLETAPRVAESTASGIALIGVSGMGKTRSVQRILSRYTPQVIVHEEPFLLHQVVWLRLDCPSLGSRKQLCFSFFKKMDELLGTNFEARHGGAREPVDKMLPQMGAIANRHALGLLVIDEIQHLIEAKGSGREELLNFLVTLVNMVGVPVLLIGTPRALPLLDGAFRQARRVSGLGSLLWDRRPPDETWDDFVTRMWRCQWTRTPSPLTDDVRAAFYDESQGVIDIVIKLYLLAQLKAVQLGALADDPEIIDAPLLRHVAKESLGLVRPMLDALRRDDRRALERYDDLTSFDIHVRQVLADAAATMPRRVPLSQEPPVAAATTARPDEGGAHILAVLGQLGVAADVARAVIAEIRAETPDLSPLDLVHAVAERLKDRPSLGKTARRPRRPKACPPETQPSPDDLRGATVESASGHAGLLAASMLRAPADDTDLISRDAARG</sequence>
<evidence type="ECO:0000313" key="4">
    <source>
        <dbReference type="Proteomes" id="UP000198703"/>
    </source>
</evidence>
<dbReference type="InterPro" id="IPR027417">
    <property type="entry name" value="P-loop_NTPase"/>
</dbReference>
<accession>A0A1H4CT54</accession>
<dbReference type="EMBL" id="FNQM01000008">
    <property type="protein sequence ID" value="SEA63565.1"/>
    <property type="molecule type" value="Genomic_DNA"/>
</dbReference>
<reference evidence="3 4" key="1">
    <citation type="submission" date="2016-10" db="EMBL/GenBank/DDBJ databases">
        <authorList>
            <person name="de Groot N.N."/>
        </authorList>
    </citation>
    <scope>NUCLEOTIDE SEQUENCE [LARGE SCALE GENOMIC DNA]</scope>
    <source>
        <strain evidence="3 4">DSM 15345</strain>
    </source>
</reference>
<dbReference type="RefSeq" id="WP_093254170.1">
    <property type="nucleotide sequence ID" value="NZ_FNQM01000008.1"/>
</dbReference>
<organism evidence="3 4">
    <name type="scientific">Rubrimonas cliftonensis</name>
    <dbReference type="NCBI Taxonomy" id="89524"/>
    <lineage>
        <taxon>Bacteria</taxon>
        <taxon>Pseudomonadati</taxon>
        <taxon>Pseudomonadota</taxon>
        <taxon>Alphaproteobacteria</taxon>
        <taxon>Rhodobacterales</taxon>
        <taxon>Paracoccaceae</taxon>
        <taxon>Rubrimonas</taxon>
    </lineage>
</organism>
<evidence type="ECO:0000256" key="1">
    <source>
        <dbReference type="SAM" id="MobiDB-lite"/>
    </source>
</evidence>
<dbReference type="AlphaFoldDB" id="A0A1H4CT54"/>
<dbReference type="OrthoDB" id="14765at2"/>
<dbReference type="SUPFAM" id="SSF52540">
    <property type="entry name" value="P-loop containing nucleoside triphosphate hydrolases"/>
    <property type="match status" value="1"/>
</dbReference>
<dbReference type="Gene3D" id="3.40.50.300">
    <property type="entry name" value="P-loop containing nucleotide triphosphate hydrolases"/>
    <property type="match status" value="1"/>
</dbReference>
<gene>
    <name evidence="3" type="ORF">SAMN05444370_10818</name>
</gene>